<reference evidence="7" key="1">
    <citation type="journal article" date="2023" name="IMA Fungus">
        <title>Comparative genomic study of the Penicillium genus elucidates a diverse pangenome and 15 lateral gene transfer events.</title>
        <authorList>
            <person name="Petersen C."/>
            <person name="Sorensen T."/>
            <person name="Nielsen M.R."/>
            <person name="Sondergaard T.E."/>
            <person name="Sorensen J.L."/>
            <person name="Fitzpatrick D.A."/>
            <person name="Frisvad J.C."/>
            <person name="Nielsen K.L."/>
        </authorList>
    </citation>
    <scope>NUCLEOTIDE SEQUENCE</scope>
    <source>
        <strain evidence="7">IBT 17514</strain>
    </source>
</reference>
<dbReference type="GO" id="GO:0050660">
    <property type="term" value="F:flavin adenine dinucleotide binding"/>
    <property type="evidence" value="ECO:0007669"/>
    <property type="project" value="InterPro"/>
</dbReference>
<feature type="transmembrane region" description="Helical" evidence="6">
    <location>
        <begin position="543"/>
        <end position="569"/>
    </location>
</feature>
<dbReference type="PANTHER" id="PTHR42877:SF5">
    <property type="entry name" value="L-ORNITHINE N(5)-MONOOXYGENASE-RELATED"/>
    <property type="match status" value="1"/>
</dbReference>
<organism evidence="7 8">
    <name type="scientific">Penicillium malachiteum</name>
    <dbReference type="NCBI Taxonomy" id="1324776"/>
    <lineage>
        <taxon>Eukaryota</taxon>
        <taxon>Fungi</taxon>
        <taxon>Dikarya</taxon>
        <taxon>Ascomycota</taxon>
        <taxon>Pezizomycotina</taxon>
        <taxon>Eurotiomycetes</taxon>
        <taxon>Eurotiomycetidae</taxon>
        <taxon>Eurotiales</taxon>
        <taxon>Aspergillaceae</taxon>
        <taxon>Penicillium</taxon>
    </lineage>
</organism>
<dbReference type="GO" id="GO:0004499">
    <property type="term" value="F:N,N-dimethylaniline monooxygenase activity"/>
    <property type="evidence" value="ECO:0007669"/>
    <property type="project" value="InterPro"/>
</dbReference>
<dbReference type="SUPFAM" id="SSF51905">
    <property type="entry name" value="FAD/NAD(P)-binding domain"/>
    <property type="match status" value="1"/>
</dbReference>
<protein>
    <submittedName>
        <fullName evidence="7">Uncharacterized protein</fullName>
    </submittedName>
</protein>
<name>A0AAD6HDK9_9EURO</name>
<dbReference type="InterPro" id="IPR036188">
    <property type="entry name" value="FAD/NAD-bd_sf"/>
</dbReference>
<gene>
    <name evidence="7" type="ORF">N7493_009848</name>
</gene>
<evidence type="ECO:0000256" key="2">
    <source>
        <dbReference type="ARBA" id="ARBA00010139"/>
    </source>
</evidence>
<comment type="caution">
    <text evidence="7">The sequence shown here is derived from an EMBL/GenBank/DDBJ whole genome shotgun (WGS) entry which is preliminary data.</text>
</comment>
<keyword evidence="3" id="KW-0285">Flavoprotein</keyword>
<evidence type="ECO:0000256" key="3">
    <source>
        <dbReference type="ARBA" id="ARBA00022630"/>
    </source>
</evidence>
<feature type="non-terminal residue" evidence="7">
    <location>
        <position position="1"/>
    </location>
</feature>
<comment type="cofactor">
    <cofactor evidence="1">
        <name>FAD</name>
        <dbReference type="ChEBI" id="CHEBI:57692"/>
    </cofactor>
</comment>
<proteinExistence type="inferred from homology"/>
<keyword evidence="6" id="KW-1133">Transmembrane helix</keyword>
<keyword evidence="8" id="KW-1185">Reference proteome</keyword>
<sequence>MSVDSDVLIIGAGFSGIGFAVQLQNQYPKATYEILEKAEDIGGTWWVNTYPGCGCDVASHFYSFSFELNPSWSCKYAPQREIVEYLQSVAKKHDIPSHVRFSSIVQRAVFDGSTGTWVVTVLDGLTGSVYEKRARILISAVGALSVPRDCEIRGAEQYQGRLFHSARWDHSFDWAGKDVVVVGNGCSATQFVPVISEGPNSVKNLTQFSRQPHWLAERPNPTYTRTFQWMMRYMPLAMRLYRFYLYANMEKDFLGFYQETGGKIREDLKRTRIEYLKRTAPEKYHDALIPTTEIGCKRKVEDTGYLACLHRENVELVHSDGIEEITENGVRTRSGREVHADAIILATGFQTQQLLFPMEIIGEKGVTLNEHWEKFSSGSPQAYYGTCISEFPNFFILMGPNTTTGHLSVIYSTECEINFSLRVLRPILRSLYPSKIWSTLTYPFSRLLPTAPNTVAVTAAAEQADNHWIQSAASKLVWATGCSSWYVDSRTGRNTMLYPDWQFNYWLRSIFVPLSRDFVFKGSALRLPQADKSGKSRKANKNAGLSVVGAGMGVIGVIGVAVAVGLMCGSHFHPKLDEMRETELGKVLRGGFVRVCGDFEGLSAHV</sequence>
<dbReference type="InterPro" id="IPR020946">
    <property type="entry name" value="Flavin_mOase-like"/>
</dbReference>
<dbReference type="PANTHER" id="PTHR42877">
    <property type="entry name" value="L-ORNITHINE N(5)-MONOOXYGENASE-RELATED"/>
    <property type="match status" value="1"/>
</dbReference>
<evidence type="ECO:0000256" key="1">
    <source>
        <dbReference type="ARBA" id="ARBA00001974"/>
    </source>
</evidence>
<dbReference type="AlphaFoldDB" id="A0AAD6HDK9"/>
<dbReference type="EMBL" id="JAQJAN010000018">
    <property type="protein sequence ID" value="KAJ5709557.1"/>
    <property type="molecule type" value="Genomic_DNA"/>
</dbReference>
<evidence type="ECO:0000256" key="5">
    <source>
        <dbReference type="ARBA" id="ARBA00023002"/>
    </source>
</evidence>
<dbReference type="Proteomes" id="UP001215712">
    <property type="component" value="Unassembled WGS sequence"/>
</dbReference>
<keyword evidence="5" id="KW-0560">Oxidoreductase</keyword>
<dbReference type="Gene3D" id="3.50.50.60">
    <property type="entry name" value="FAD/NAD(P)-binding domain"/>
    <property type="match status" value="2"/>
</dbReference>
<accession>A0AAD6HDK9</accession>
<keyword evidence="4" id="KW-0274">FAD</keyword>
<dbReference type="Pfam" id="PF00743">
    <property type="entry name" value="FMO-like"/>
    <property type="match status" value="1"/>
</dbReference>
<keyword evidence="6" id="KW-0812">Transmembrane</keyword>
<comment type="similarity">
    <text evidence="2">Belongs to the FAD-binding monooxygenase family.</text>
</comment>
<evidence type="ECO:0000256" key="6">
    <source>
        <dbReference type="SAM" id="Phobius"/>
    </source>
</evidence>
<dbReference type="GO" id="GO:0050661">
    <property type="term" value="F:NADP binding"/>
    <property type="evidence" value="ECO:0007669"/>
    <property type="project" value="InterPro"/>
</dbReference>
<evidence type="ECO:0000256" key="4">
    <source>
        <dbReference type="ARBA" id="ARBA00022827"/>
    </source>
</evidence>
<evidence type="ECO:0000313" key="7">
    <source>
        <dbReference type="EMBL" id="KAJ5709557.1"/>
    </source>
</evidence>
<keyword evidence="6" id="KW-0472">Membrane</keyword>
<reference evidence="7" key="2">
    <citation type="submission" date="2023-01" db="EMBL/GenBank/DDBJ databases">
        <authorList>
            <person name="Petersen C."/>
        </authorList>
    </citation>
    <scope>NUCLEOTIDE SEQUENCE</scope>
    <source>
        <strain evidence="7">IBT 17514</strain>
    </source>
</reference>
<evidence type="ECO:0000313" key="8">
    <source>
        <dbReference type="Proteomes" id="UP001215712"/>
    </source>
</evidence>
<dbReference type="InterPro" id="IPR051209">
    <property type="entry name" value="FAD-bind_Monooxygenase_sf"/>
</dbReference>